<dbReference type="Pfam" id="PF03466">
    <property type="entry name" value="LysR_substrate"/>
    <property type="match status" value="1"/>
</dbReference>
<keyword evidence="4" id="KW-1185">Reference proteome</keyword>
<dbReference type="Gene3D" id="3.40.190.290">
    <property type="match status" value="1"/>
</dbReference>
<evidence type="ECO:0000259" key="2">
    <source>
        <dbReference type="Pfam" id="PF03466"/>
    </source>
</evidence>
<dbReference type="PANTHER" id="PTHR30537:SF5">
    <property type="entry name" value="HTH-TYPE TRANSCRIPTIONAL ACTIVATOR TTDR-RELATED"/>
    <property type="match status" value="1"/>
</dbReference>
<dbReference type="InterPro" id="IPR005119">
    <property type="entry name" value="LysR_subst-bd"/>
</dbReference>
<dbReference type="SUPFAM" id="SSF53850">
    <property type="entry name" value="Periplasmic binding protein-like II"/>
    <property type="match status" value="1"/>
</dbReference>
<comment type="caution">
    <text evidence="3">The sequence shown here is derived from an EMBL/GenBank/DDBJ whole genome shotgun (WGS) entry which is preliminary data.</text>
</comment>
<dbReference type="PANTHER" id="PTHR30537">
    <property type="entry name" value="HTH-TYPE TRANSCRIPTIONAL REGULATOR"/>
    <property type="match status" value="1"/>
</dbReference>
<dbReference type="AlphaFoldDB" id="A0A9P6Y4X3"/>
<accession>A0A9P6Y4X3</accession>
<reference evidence="3 4" key="1">
    <citation type="journal article" date="2020" name="Microb. Genom.">
        <title>Genetic diversity of clinical and environmental Mucorales isolates obtained from an investigation of mucormycosis cases among solid organ transplant recipients.</title>
        <authorList>
            <person name="Nguyen M.H."/>
            <person name="Kaul D."/>
            <person name="Muto C."/>
            <person name="Cheng S.J."/>
            <person name="Richter R.A."/>
            <person name="Bruno V.M."/>
            <person name="Liu G."/>
            <person name="Beyhan S."/>
            <person name="Sundermann A.J."/>
            <person name="Mounaud S."/>
            <person name="Pasculle A.W."/>
            <person name="Nierman W.C."/>
            <person name="Driscoll E."/>
            <person name="Cumbie R."/>
            <person name="Clancy C.J."/>
            <person name="Dupont C.L."/>
        </authorList>
    </citation>
    <scope>NUCLEOTIDE SEQUENCE [LARGE SCALE GENOMIC DNA]</scope>
    <source>
        <strain evidence="3 4">GL24</strain>
    </source>
</reference>
<organism evidence="3 4">
    <name type="scientific">Rhizopus delemar</name>
    <dbReference type="NCBI Taxonomy" id="936053"/>
    <lineage>
        <taxon>Eukaryota</taxon>
        <taxon>Fungi</taxon>
        <taxon>Fungi incertae sedis</taxon>
        <taxon>Mucoromycota</taxon>
        <taxon>Mucoromycotina</taxon>
        <taxon>Mucoromycetes</taxon>
        <taxon>Mucorales</taxon>
        <taxon>Mucorineae</taxon>
        <taxon>Rhizopodaceae</taxon>
        <taxon>Rhizopus</taxon>
    </lineage>
</organism>
<sequence>MIRAALQGLGVMQHIDLSLQPMLADGRLLRLMPDWSAPFPGFYLYVPSREQMPPRVRALMEFLVEKREGVAKALGRPVQAPATGG</sequence>
<evidence type="ECO:0000313" key="3">
    <source>
        <dbReference type="EMBL" id="KAG1539090.1"/>
    </source>
</evidence>
<evidence type="ECO:0000256" key="1">
    <source>
        <dbReference type="ARBA" id="ARBA00009437"/>
    </source>
</evidence>
<evidence type="ECO:0000313" key="4">
    <source>
        <dbReference type="Proteomes" id="UP000740926"/>
    </source>
</evidence>
<name>A0A9P6Y4X3_9FUNG</name>
<comment type="similarity">
    <text evidence="1">Belongs to the LysR transcriptional regulatory family.</text>
</comment>
<gene>
    <name evidence="3" type="ORF">G6F50_014560</name>
</gene>
<feature type="domain" description="LysR substrate-binding" evidence="2">
    <location>
        <begin position="1"/>
        <end position="66"/>
    </location>
</feature>
<protein>
    <recommendedName>
        <fullName evidence="2">LysR substrate-binding domain-containing protein</fullName>
    </recommendedName>
</protein>
<dbReference type="InterPro" id="IPR058163">
    <property type="entry name" value="LysR-type_TF_proteobact-type"/>
</dbReference>
<proteinExistence type="inferred from homology"/>
<dbReference type="Proteomes" id="UP000740926">
    <property type="component" value="Unassembled WGS sequence"/>
</dbReference>
<dbReference type="EMBL" id="JAANIU010007081">
    <property type="protein sequence ID" value="KAG1539090.1"/>
    <property type="molecule type" value="Genomic_DNA"/>
</dbReference>